<reference evidence="1" key="1">
    <citation type="submission" date="2014-11" db="EMBL/GenBank/DDBJ databases">
        <authorList>
            <person name="Amaro Gonzalez C."/>
        </authorList>
    </citation>
    <scope>NUCLEOTIDE SEQUENCE</scope>
</reference>
<accession>A0A0E9VCH8</accession>
<protein>
    <submittedName>
        <fullName evidence="1">Uncharacterized protein</fullName>
    </submittedName>
</protein>
<dbReference type="AlphaFoldDB" id="A0A0E9VCH8"/>
<proteinExistence type="predicted"/>
<sequence>MSLQEWSLSQCFVDVLQMFYNQVILSSHCSSKTKMQ</sequence>
<evidence type="ECO:0000313" key="1">
    <source>
        <dbReference type="EMBL" id="JAH74908.1"/>
    </source>
</evidence>
<dbReference type="EMBL" id="GBXM01033669">
    <property type="protein sequence ID" value="JAH74908.1"/>
    <property type="molecule type" value="Transcribed_RNA"/>
</dbReference>
<name>A0A0E9VCH8_ANGAN</name>
<reference evidence="1" key="2">
    <citation type="journal article" date="2015" name="Fish Shellfish Immunol.">
        <title>Early steps in the European eel (Anguilla anguilla)-Vibrio vulnificus interaction in the gills: Role of the RtxA13 toxin.</title>
        <authorList>
            <person name="Callol A."/>
            <person name="Pajuelo D."/>
            <person name="Ebbesson L."/>
            <person name="Teles M."/>
            <person name="MacKenzie S."/>
            <person name="Amaro C."/>
        </authorList>
    </citation>
    <scope>NUCLEOTIDE SEQUENCE</scope>
</reference>
<organism evidence="1">
    <name type="scientific">Anguilla anguilla</name>
    <name type="common">European freshwater eel</name>
    <name type="synonym">Muraena anguilla</name>
    <dbReference type="NCBI Taxonomy" id="7936"/>
    <lineage>
        <taxon>Eukaryota</taxon>
        <taxon>Metazoa</taxon>
        <taxon>Chordata</taxon>
        <taxon>Craniata</taxon>
        <taxon>Vertebrata</taxon>
        <taxon>Euteleostomi</taxon>
        <taxon>Actinopterygii</taxon>
        <taxon>Neopterygii</taxon>
        <taxon>Teleostei</taxon>
        <taxon>Anguilliformes</taxon>
        <taxon>Anguillidae</taxon>
        <taxon>Anguilla</taxon>
    </lineage>
</organism>